<keyword evidence="3" id="KW-1185">Reference proteome</keyword>
<evidence type="ECO:0000256" key="1">
    <source>
        <dbReference type="SAM" id="MobiDB-lite"/>
    </source>
</evidence>
<evidence type="ECO:0000313" key="2">
    <source>
        <dbReference type="EMBL" id="SZX76326.1"/>
    </source>
</evidence>
<sequence>MSVTRLNSGAGSRISTDRTRQTARPFSSNSSLSRLPQLAIRSTSSSSMHLQQTDHLALLKQLLGSAVDRVLGSSKAAPAAADIGRPCPVTYTESSSSSFTPMSKAARLAFAALERDDELEQQAALGALCLVTYSDDEDTSSSMAFPASNGSATSSAAATRAVRAFAALNALQYGGRCDAVSSEDADLAGGVMDTLCIVTYDEEDKQ</sequence>
<organism evidence="2 3">
    <name type="scientific">Tetradesmus obliquus</name>
    <name type="common">Green alga</name>
    <name type="synonym">Acutodesmus obliquus</name>
    <dbReference type="NCBI Taxonomy" id="3088"/>
    <lineage>
        <taxon>Eukaryota</taxon>
        <taxon>Viridiplantae</taxon>
        <taxon>Chlorophyta</taxon>
        <taxon>core chlorophytes</taxon>
        <taxon>Chlorophyceae</taxon>
        <taxon>CS clade</taxon>
        <taxon>Sphaeropleales</taxon>
        <taxon>Scenedesmaceae</taxon>
        <taxon>Tetradesmus</taxon>
    </lineage>
</organism>
<dbReference type="AlphaFoldDB" id="A0A383WHU8"/>
<accession>A0A383WHU8</accession>
<reference evidence="2 3" key="1">
    <citation type="submission" date="2016-10" db="EMBL/GenBank/DDBJ databases">
        <authorList>
            <person name="Cai Z."/>
        </authorList>
    </citation>
    <scope>NUCLEOTIDE SEQUENCE [LARGE SCALE GENOMIC DNA]</scope>
</reference>
<name>A0A383WHU8_TETOB</name>
<dbReference type="EMBL" id="FNXT01001255">
    <property type="protein sequence ID" value="SZX76326.1"/>
    <property type="molecule type" value="Genomic_DNA"/>
</dbReference>
<feature type="region of interest" description="Disordered" evidence="1">
    <location>
        <begin position="1"/>
        <end position="30"/>
    </location>
</feature>
<proteinExistence type="predicted"/>
<dbReference type="Proteomes" id="UP000256970">
    <property type="component" value="Unassembled WGS sequence"/>
</dbReference>
<protein>
    <submittedName>
        <fullName evidence="2">Uncharacterized protein</fullName>
    </submittedName>
</protein>
<feature type="compositionally biased region" description="Polar residues" evidence="1">
    <location>
        <begin position="1"/>
        <end position="14"/>
    </location>
</feature>
<evidence type="ECO:0000313" key="3">
    <source>
        <dbReference type="Proteomes" id="UP000256970"/>
    </source>
</evidence>
<gene>
    <name evidence="2" type="ORF">BQ4739_LOCUS16716</name>
</gene>